<organism evidence="3 4">
    <name type="scientific">Candidatus Nomurabacteria bacterium RIFCSPHIGHO2_01_FULL_42_15</name>
    <dbReference type="NCBI Taxonomy" id="1801742"/>
    <lineage>
        <taxon>Bacteria</taxon>
        <taxon>Candidatus Nomuraibacteriota</taxon>
    </lineage>
</organism>
<evidence type="ECO:0000313" key="4">
    <source>
        <dbReference type="Proteomes" id="UP000178235"/>
    </source>
</evidence>
<dbReference type="SUPFAM" id="SSF55811">
    <property type="entry name" value="Nudix"/>
    <property type="match status" value="1"/>
</dbReference>
<gene>
    <name evidence="3" type="ORF">A2738_03260</name>
</gene>
<keyword evidence="1" id="KW-0378">Hydrolase</keyword>
<feature type="domain" description="Nudix hydrolase" evidence="2">
    <location>
        <begin position="30"/>
        <end position="160"/>
    </location>
</feature>
<accession>A0A1F6VDX1</accession>
<evidence type="ECO:0000259" key="2">
    <source>
        <dbReference type="PROSITE" id="PS51462"/>
    </source>
</evidence>
<evidence type="ECO:0000313" key="3">
    <source>
        <dbReference type="EMBL" id="OGI67873.1"/>
    </source>
</evidence>
<dbReference type="Proteomes" id="UP000178235">
    <property type="component" value="Unassembled WGS sequence"/>
</dbReference>
<dbReference type="PROSITE" id="PS51462">
    <property type="entry name" value="NUDIX"/>
    <property type="match status" value="1"/>
</dbReference>
<dbReference type="InterPro" id="IPR000086">
    <property type="entry name" value="NUDIX_hydrolase_dom"/>
</dbReference>
<protein>
    <recommendedName>
        <fullName evidence="2">Nudix hydrolase domain-containing protein</fullName>
    </recommendedName>
</protein>
<evidence type="ECO:0000256" key="1">
    <source>
        <dbReference type="ARBA" id="ARBA00022801"/>
    </source>
</evidence>
<dbReference type="GO" id="GO:0016787">
    <property type="term" value="F:hydrolase activity"/>
    <property type="evidence" value="ECO:0007669"/>
    <property type="project" value="UniProtKB-KW"/>
</dbReference>
<comment type="caution">
    <text evidence="3">The sequence shown here is derived from an EMBL/GenBank/DDBJ whole genome shotgun (WGS) entry which is preliminary data.</text>
</comment>
<dbReference type="PANTHER" id="PTHR10885:SF0">
    <property type="entry name" value="ISOPENTENYL-DIPHOSPHATE DELTA-ISOMERASE"/>
    <property type="match status" value="1"/>
</dbReference>
<dbReference type="Pfam" id="PF00293">
    <property type="entry name" value="NUDIX"/>
    <property type="match status" value="1"/>
</dbReference>
<dbReference type="AlphaFoldDB" id="A0A1F6VDX1"/>
<reference evidence="3 4" key="1">
    <citation type="journal article" date="2016" name="Nat. Commun.">
        <title>Thousands of microbial genomes shed light on interconnected biogeochemical processes in an aquifer system.</title>
        <authorList>
            <person name="Anantharaman K."/>
            <person name="Brown C.T."/>
            <person name="Hug L.A."/>
            <person name="Sharon I."/>
            <person name="Castelle C.J."/>
            <person name="Probst A.J."/>
            <person name="Thomas B.C."/>
            <person name="Singh A."/>
            <person name="Wilkins M.J."/>
            <person name="Karaoz U."/>
            <person name="Brodie E.L."/>
            <person name="Williams K.H."/>
            <person name="Hubbard S.S."/>
            <person name="Banfield J.F."/>
        </authorList>
    </citation>
    <scope>NUCLEOTIDE SEQUENCE [LARGE SCALE GENOMIC DNA]</scope>
</reference>
<proteinExistence type="predicted"/>
<name>A0A1F6VDX1_9BACT</name>
<dbReference type="InterPro" id="IPR020084">
    <property type="entry name" value="NUDIX_hydrolase_CS"/>
</dbReference>
<dbReference type="EMBL" id="MFTS01000008">
    <property type="protein sequence ID" value="OGI67873.1"/>
    <property type="molecule type" value="Genomic_DNA"/>
</dbReference>
<dbReference type="Gene3D" id="3.90.79.10">
    <property type="entry name" value="Nucleoside Triphosphate Pyrophosphohydrolase"/>
    <property type="match status" value="1"/>
</dbReference>
<dbReference type="InterPro" id="IPR015797">
    <property type="entry name" value="NUDIX_hydrolase-like_dom_sf"/>
</dbReference>
<dbReference type="PANTHER" id="PTHR10885">
    <property type="entry name" value="ISOPENTENYL-DIPHOSPHATE DELTA-ISOMERASE"/>
    <property type="match status" value="1"/>
</dbReference>
<sequence>MQDEELVDIVDENMNFLKIAPKKDAHIEGLLHKAVIANVIDSQGRYLLTKPSKGRQDASQYVFPAGGHVSAGEGEDDALKREVFEELGLKDFKFEFVGRAIFNREVIGRKENHFFNLYKVFSDQEPNIGHEHEDYKYFSETELRKELKENPENFGGAFHFVVNNFFPNLL</sequence>
<dbReference type="PROSITE" id="PS00893">
    <property type="entry name" value="NUDIX_BOX"/>
    <property type="match status" value="1"/>
</dbReference>